<keyword evidence="1" id="KW-0732">Signal</keyword>
<feature type="signal peptide" evidence="1">
    <location>
        <begin position="1"/>
        <end position="22"/>
    </location>
</feature>
<organism evidence="2 3">
    <name type="scientific">Massilicoli timonensis</name>
    <dbReference type="NCBI Taxonomy" id="2015901"/>
    <lineage>
        <taxon>Bacteria</taxon>
        <taxon>Bacillati</taxon>
        <taxon>Bacillota</taxon>
        <taxon>Erysipelotrichia</taxon>
        <taxon>Erysipelotrichales</taxon>
        <taxon>Erysipelotrichaceae</taxon>
        <taxon>Massilicoli</taxon>
    </lineage>
</organism>
<dbReference type="RefSeq" id="WP_256197196.1">
    <property type="nucleotide sequence ID" value="NZ_JANGCH010000001.1"/>
</dbReference>
<name>A0ABT1SHG8_9FIRM</name>
<comment type="caution">
    <text evidence="2">The sequence shown here is derived from an EMBL/GenBank/DDBJ whole genome shotgun (WGS) entry which is preliminary data.</text>
</comment>
<dbReference type="Proteomes" id="UP001524435">
    <property type="component" value="Unassembled WGS sequence"/>
</dbReference>
<keyword evidence="3" id="KW-1185">Reference proteome</keyword>
<proteinExistence type="predicted"/>
<protein>
    <submittedName>
        <fullName evidence="2">Uncharacterized protein</fullName>
    </submittedName>
</protein>
<reference evidence="2 3" key="1">
    <citation type="submission" date="2022-06" db="EMBL/GenBank/DDBJ databases">
        <title>Isolation of gut microbiota from human fecal samples.</title>
        <authorList>
            <person name="Pamer E.G."/>
            <person name="Barat B."/>
            <person name="Waligurski E."/>
            <person name="Medina S."/>
            <person name="Paddock L."/>
            <person name="Mostad J."/>
        </authorList>
    </citation>
    <scope>NUCLEOTIDE SEQUENCE [LARGE SCALE GENOMIC DNA]</scope>
    <source>
        <strain evidence="2 3">DFI.6.1</strain>
    </source>
</reference>
<evidence type="ECO:0000256" key="1">
    <source>
        <dbReference type="SAM" id="SignalP"/>
    </source>
</evidence>
<feature type="chain" id="PRO_5045130992" evidence="1">
    <location>
        <begin position="23"/>
        <end position="45"/>
    </location>
</feature>
<evidence type="ECO:0000313" key="3">
    <source>
        <dbReference type="Proteomes" id="UP001524435"/>
    </source>
</evidence>
<gene>
    <name evidence="2" type="ORF">NE663_00150</name>
</gene>
<evidence type="ECO:0000313" key="2">
    <source>
        <dbReference type="EMBL" id="MCQ5120672.1"/>
    </source>
</evidence>
<sequence>MRKWLSAFFLTAVLVSPLLLNANNESQDAPELCAGSNGALEQDIF</sequence>
<accession>A0ABT1SHG8</accession>
<dbReference type="EMBL" id="JANGCH010000001">
    <property type="protein sequence ID" value="MCQ5120672.1"/>
    <property type="molecule type" value="Genomic_DNA"/>
</dbReference>